<feature type="transmembrane region" description="Helical" evidence="2">
    <location>
        <begin position="511"/>
        <end position="539"/>
    </location>
</feature>
<dbReference type="STRING" id="183763.LP52_14335"/>
<accession>A0A0C2G4W3</accession>
<dbReference type="OrthoDB" id="3171327at2"/>
<gene>
    <name evidence="4" type="ORF">LP52_14335</name>
</gene>
<feature type="transmembrane region" description="Helical" evidence="2">
    <location>
        <begin position="449"/>
        <end position="468"/>
    </location>
</feature>
<feature type="compositionally biased region" description="Pro residues" evidence="1">
    <location>
        <begin position="7"/>
        <end position="19"/>
    </location>
</feature>
<dbReference type="AlphaFoldDB" id="A0A0C2G4W3"/>
<keyword evidence="5" id="KW-1185">Reference proteome</keyword>
<evidence type="ECO:0000313" key="5">
    <source>
        <dbReference type="Proteomes" id="UP000031675"/>
    </source>
</evidence>
<feature type="domain" description="Beta-lactamase-related" evidence="3">
    <location>
        <begin position="87"/>
        <end position="391"/>
    </location>
</feature>
<comment type="caution">
    <text evidence="4">The sequence shown here is derived from an EMBL/GenBank/DDBJ whole genome shotgun (WGS) entry which is preliminary data.</text>
</comment>
<evidence type="ECO:0000256" key="2">
    <source>
        <dbReference type="SAM" id="Phobius"/>
    </source>
</evidence>
<reference evidence="5" key="1">
    <citation type="journal article" date="2015" name="Chem. Biol.">
        <title>Structure, bioactivity, and resistance mechanism of streptomonomicin, an unusual lasso Peptide from an understudied halophilic actinomycete.</title>
        <authorList>
            <person name="Metelev M."/>
            <person name="Tietz J.I."/>
            <person name="Melby J.O."/>
            <person name="Blair P.M."/>
            <person name="Zhu L."/>
            <person name="Livnat I."/>
            <person name="Severinov K."/>
            <person name="Mitchell D.A."/>
        </authorList>
    </citation>
    <scope>NUCLEOTIDE SEQUENCE [LARGE SCALE GENOMIC DNA]</scope>
    <source>
        <strain evidence="5">YIM 90003</strain>
    </source>
</reference>
<dbReference type="Gene3D" id="3.40.710.10">
    <property type="entry name" value="DD-peptidase/beta-lactamase superfamily"/>
    <property type="match status" value="1"/>
</dbReference>
<feature type="region of interest" description="Disordered" evidence="1">
    <location>
        <begin position="1"/>
        <end position="34"/>
    </location>
</feature>
<proteinExistence type="predicted"/>
<dbReference type="SUPFAM" id="SSF56601">
    <property type="entry name" value="beta-lactamase/transpeptidase-like"/>
    <property type="match status" value="1"/>
</dbReference>
<keyword evidence="2" id="KW-0472">Membrane</keyword>
<dbReference type="PANTHER" id="PTHR46825:SF9">
    <property type="entry name" value="BETA-LACTAMASE-RELATED DOMAIN-CONTAINING PROTEIN"/>
    <property type="match status" value="1"/>
</dbReference>
<dbReference type="EMBL" id="JROO01000027">
    <property type="protein sequence ID" value="KIH98318.1"/>
    <property type="molecule type" value="Genomic_DNA"/>
</dbReference>
<evidence type="ECO:0000259" key="3">
    <source>
        <dbReference type="Pfam" id="PF00144"/>
    </source>
</evidence>
<dbReference type="InterPro" id="IPR050491">
    <property type="entry name" value="AmpC-like"/>
</dbReference>
<dbReference type="InterPro" id="IPR012338">
    <property type="entry name" value="Beta-lactam/transpept-like"/>
</dbReference>
<feature type="transmembrane region" description="Helical" evidence="2">
    <location>
        <begin position="480"/>
        <end position="499"/>
    </location>
</feature>
<dbReference type="RefSeq" id="WP_040273985.1">
    <property type="nucleotide sequence ID" value="NZ_JROO01000027.1"/>
</dbReference>
<sequence length="540" mass="55695">MTRDDTAPPPAADVPPPPHGPRRSPKPPLTRRAPGRVWAAAGALGAAAAVAAYLVMPAKPPAEPGGAQLRGAPVLADSVAASVDGREDRVQGLSVVEVEGEETRFLTGGTIDGERPVREDTRFATGSVFKVFTAMALADLAADGETSLDRTLGEVFADLDFASPATAAITLEELAAHRSGLPRIPAGGMAAGVVTPFTGTDPYRAMPPVRESLAAAVPVQGGPEWSYSNFGYAVLGAALAEEAGIPYPRLVRERVLDPLGMDDTVMRGADRDGLPRHAALPHSVPGKRVQAWRSREYLPVGIGTWTTAGDMARFLRAVVDGSAPGSAATKPLHDGPVSETRTGLGWLTTDFGGGVELVQHSGATYGATAFIGFQGERGAVVLSNSFSADAATIGPRLLDAPDVPPLAASPAASPVVGLATTLPPVLLPPLMALSLMLRRRTLVGQRPLDRLRIVSMTAGTSAALLAALPLGDWVSTPPALWAASAGTVVAAGAVGVWHWPRAAVEAGRVRWLHAACFGLSLLVSTAVLLTSVHALLAAYG</sequence>
<name>A0A0C2G4W3_9ACTN</name>
<organism evidence="4 5">
    <name type="scientific">Streptomonospora alba</name>
    <dbReference type="NCBI Taxonomy" id="183763"/>
    <lineage>
        <taxon>Bacteria</taxon>
        <taxon>Bacillati</taxon>
        <taxon>Actinomycetota</taxon>
        <taxon>Actinomycetes</taxon>
        <taxon>Streptosporangiales</taxon>
        <taxon>Nocardiopsidaceae</taxon>
        <taxon>Streptomonospora</taxon>
    </lineage>
</organism>
<dbReference type="InterPro" id="IPR001466">
    <property type="entry name" value="Beta-lactam-related"/>
</dbReference>
<dbReference type="Pfam" id="PF00144">
    <property type="entry name" value="Beta-lactamase"/>
    <property type="match status" value="1"/>
</dbReference>
<dbReference type="Proteomes" id="UP000031675">
    <property type="component" value="Unassembled WGS sequence"/>
</dbReference>
<protein>
    <recommendedName>
        <fullName evidence="3">Beta-lactamase-related domain-containing protein</fullName>
    </recommendedName>
</protein>
<dbReference type="PANTHER" id="PTHR46825">
    <property type="entry name" value="D-ALANYL-D-ALANINE-CARBOXYPEPTIDASE/ENDOPEPTIDASE AMPH"/>
    <property type="match status" value="1"/>
</dbReference>
<evidence type="ECO:0000313" key="4">
    <source>
        <dbReference type="EMBL" id="KIH98318.1"/>
    </source>
</evidence>
<evidence type="ECO:0000256" key="1">
    <source>
        <dbReference type="SAM" id="MobiDB-lite"/>
    </source>
</evidence>
<keyword evidence="2" id="KW-1133">Transmembrane helix</keyword>
<keyword evidence="2" id="KW-0812">Transmembrane</keyword>
<feature type="transmembrane region" description="Helical" evidence="2">
    <location>
        <begin position="415"/>
        <end position="437"/>
    </location>
</feature>